<proteinExistence type="predicted"/>
<dbReference type="PANTHER" id="PTHR40267:SF1">
    <property type="entry name" value="BLR3294 PROTEIN"/>
    <property type="match status" value="1"/>
</dbReference>
<comment type="caution">
    <text evidence="1">The sequence shown here is derived from an EMBL/GenBank/DDBJ whole genome shotgun (WGS) entry which is preliminary data.</text>
</comment>
<dbReference type="InterPro" id="IPR053714">
    <property type="entry name" value="Iso_Racemase_Enz_sf"/>
</dbReference>
<sequence>MSCGFGEVARIGHLYPSGGLCDYEVQMMAPDGVQFLTTRLPFSDTSIASDKALIDDLESHAMLLADARVDLIALNCTAAGVVAGPEEINRRVQAATGIRSVTTIQAVMAALAAVKATRIALMTPYRREVVEAEVAFFEKQGLRVVVEESLPQDTPYDQGMLHPQRWLELAATLKGPFDALVISCAGIRLAGAIEKLEALVNKPVIASNAALLWYCLKTLNIAQKPKHYGSLLEGAFDA</sequence>
<reference evidence="1 2" key="1">
    <citation type="journal article" date="2015" name="Genome Announc.">
        <title>Draft Genome Sequence of Burkholderia sp. Strain PML1(12), an Ectomycorrhizosphere-Inhabiting Bacterium with Effective Mineral-Weathering Ability.</title>
        <authorList>
            <person name="Uroz S."/>
            <person name="Oger P."/>
        </authorList>
    </citation>
    <scope>NUCLEOTIDE SEQUENCE [LARGE SCALE GENOMIC DNA]</scope>
    <source>
        <strain evidence="2">PML1(12)</strain>
    </source>
</reference>
<dbReference type="PATRIC" id="fig|908627.4.peg.1319"/>
<evidence type="ECO:0000313" key="1">
    <source>
        <dbReference type="EMBL" id="KLU27114.1"/>
    </source>
</evidence>
<dbReference type="Pfam" id="PF17645">
    <property type="entry name" value="Amdase"/>
    <property type="match status" value="1"/>
</dbReference>
<dbReference type="PANTHER" id="PTHR40267">
    <property type="entry name" value="BLR3294 PROTEIN"/>
    <property type="match status" value="1"/>
</dbReference>
<dbReference type="EMBL" id="AEJF01000053">
    <property type="protein sequence ID" value="KLU27114.1"/>
    <property type="molecule type" value="Genomic_DNA"/>
</dbReference>
<dbReference type="PIRSF" id="PIRSF015736">
    <property type="entry name" value="MI"/>
    <property type="match status" value="1"/>
</dbReference>
<name>A0A0J1D309_9BURK</name>
<keyword evidence="2" id="KW-1185">Reference proteome</keyword>
<protein>
    <submittedName>
        <fullName evidence="1">Arylmalonate decarboxylase</fullName>
    </submittedName>
</protein>
<organism evidence="1 2">
    <name type="scientific">Caballeronia mineralivorans PML1(12)</name>
    <dbReference type="NCBI Taxonomy" id="908627"/>
    <lineage>
        <taxon>Bacteria</taxon>
        <taxon>Pseudomonadati</taxon>
        <taxon>Pseudomonadota</taxon>
        <taxon>Betaproteobacteria</taxon>
        <taxon>Burkholderiales</taxon>
        <taxon>Burkholderiaceae</taxon>
        <taxon>Caballeronia</taxon>
    </lineage>
</organism>
<dbReference type="OrthoDB" id="483160at2"/>
<evidence type="ECO:0000313" key="2">
    <source>
        <dbReference type="Proteomes" id="UP000035963"/>
    </source>
</evidence>
<gene>
    <name evidence="1" type="ORF">EOS_05955</name>
</gene>
<dbReference type="Gene3D" id="3.40.50.12500">
    <property type="match status" value="1"/>
</dbReference>
<accession>A0A0J1D309</accession>
<dbReference type="Proteomes" id="UP000035963">
    <property type="component" value="Unassembled WGS sequence"/>
</dbReference>
<dbReference type="AlphaFoldDB" id="A0A0J1D309"/>
<dbReference type="InterPro" id="IPR026286">
    <property type="entry name" value="MaiA/AMDase"/>
</dbReference>
<dbReference type="RefSeq" id="WP_047845685.1">
    <property type="nucleotide sequence ID" value="NZ_AEJF01000053.1"/>
</dbReference>